<dbReference type="Proteomes" id="UP001174691">
    <property type="component" value="Unassembled WGS sequence"/>
</dbReference>
<dbReference type="SMART" id="SM00609">
    <property type="entry name" value="VIT"/>
    <property type="match status" value="1"/>
</dbReference>
<dbReference type="PANTHER" id="PTHR45737:SF4">
    <property type="entry name" value="VON WILLEBRAND DOMAIN PROTEIN (AFU_ORTHOLOGUE AFUA_4G01160)"/>
    <property type="match status" value="1"/>
</dbReference>
<dbReference type="SUPFAM" id="SSF53300">
    <property type="entry name" value="vWA-like"/>
    <property type="match status" value="1"/>
</dbReference>
<feature type="domain" description="VIT" evidence="3">
    <location>
        <begin position="1"/>
        <end position="117"/>
    </location>
</feature>
<dbReference type="PROSITE" id="PS50234">
    <property type="entry name" value="VWFA"/>
    <property type="match status" value="1"/>
</dbReference>
<accession>A0AA38RX20</accession>
<feature type="compositionally biased region" description="Low complexity" evidence="1">
    <location>
        <begin position="816"/>
        <end position="828"/>
    </location>
</feature>
<dbReference type="InterPro" id="IPR002035">
    <property type="entry name" value="VWF_A"/>
</dbReference>
<keyword evidence="5" id="KW-1185">Reference proteome</keyword>
<dbReference type="PROSITE" id="PS51468">
    <property type="entry name" value="VIT"/>
    <property type="match status" value="1"/>
</dbReference>
<feature type="region of interest" description="Disordered" evidence="1">
    <location>
        <begin position="657"/>
        <end position="733"/>
    </location>
</feature>
<dbReference type="InterPro" id="IPR036465">
    <property type="entry name" value="vWFA_dom_sf"/>
</dbReference>
<dbReference type="PANTHER" id="PTHR45737">
    <property type="entry name" value="VON WILLEBRAND FACTOR A DOMAIN-CONTAINING PROTEIN 5A"/>
    <property type="match status" value="1"/>
</dbReference>
<evidence type="ECO:0000259" key="3">
    <source>
        <dbReference type="PROSITE" id="PS51468"/>
    </source>
</evidence>
<dbReference type="SMART" id="SM00327">
    <property type="entry name" value="VWA"/>
    <property type="match status" value="1"/>
</dbReference>
<evidence type="ECO:0000256" key="1">
    <source>
        <dbReference type="SAM" id="MobiDB-lite"/>
    </source>
</evidence>
<dbReference type="Pfam" id="PF08487">
    <property type="entry name" value="VIT"/>
    <property type="match status" value="1"/>
</dbReference>
<comment type="caution">
    <text evidence="4">The sequence shown here is derived from an EMBL/GenBank/DDBJ whole genome shotgun (WGS) entry which is preliminary data.</text>
</comment>
<feature type="compositionally biased region" description="Low complexity" evidence="1">
    <location>
        <begin position="683"/>
        <end position="695"/>
    </location>
</feature>
<protein>
    <submittedName>
        <fullName evidence="4">von Willebrand domain-containing protein</fullName>
    </submittedName>
</protein>
<name>A0AA38RX20_9PEZI</name>
<evidence type="ECO:0000313" key="5">
    <source>
        <dbReference type="Proteomes" id="UP001174691"/>
    </source>
</evidence>
<sequence length="1049" mass="114871">MLSVSINVRVNGTVACTELVQRFVNPSDILIPEARHSFPLYGGAVMTSFECIIDDKRYLRGRVKPTQVAKDEFEMAKTSQKRQAAALLEELAPEMFETALGNIPPHATVAVKLKYVHELEIVVMKHEKAEGLAISVPSSTAPQYEGSAGLISHPISTEGENRLRIVVQVADSGTIEAWSIESGHDAEYLGTRPMPKPVVFGGLAEVTKLQAEAQQAQLTQSVWQYASASPVLKKDFVLVVQMRPEHRLRSRAVVEPADSKGLGAMMVSLRPTDLFGSAVRPQAFTGELLFLLDRSGSMGVAGNTWSPLKIDTMRAGMELALSGLPDTCAFNIFSFGGEVRGLWPESRPVNDNRNMADARAYVSHVQADMPGTEVLQALKAATASRLRTRESTQVILITDGEVYEPQQPILEFVWETRRQLGDKIRFFTLGIGDYVSHHIMESIAELGGGHCEVVDIVKRPYWEDRLNRILRSSMEPISWSCEIALGPEYQSQSLATARFVPTRPSNDNPVQQASVPYIQAPYPIPPLQPYRYKSIFFLLDLRDGAPPPSVTITTTTRGAKRKEYTLAVESTIFNTQTIHHLAAKAVLVGLEKEVQRGGGQSDADIVRTNAEYLGTEYAIASKWTSFVAVEDDVDKQQQVVEVDIYAAQLLGLTPEDLSLESDSTSGSDDEGPDLFALGSRDASGGSIESLSMSSEFPEAAAAGSMGDFETEDDTQIQGDAPSPGPENVEAATEMPSRTVVTCNEYKYTDYNSSASEDREEHHAPNPPYMGSNTDAENLVEESSYQSSSPPPIVADCGPPIVADCGQSDVAEDTTSDMESVTSSMSQSMSEEEDTPITWRSVVRCQRDGLFVLDELLRTELRVHFCHAATAKLENRLRQIVGSGVTTDTAAMPVLVDTMMIMSYFETHLAAERDSWDLLMGKAERAVLALLGFGEDDDVVLAPLAEMLARSIAHTHFNEAVYSASVERRGTDGEAEIGAKVKTCPACEVNFDAEAWPECGGRAFVCRDDGCYGELAGDRRVFGNWDLLWQHQVELGHVNCPEIDGDLIMR</sequence>
<evidence type="ECO:0000259" key="2">
    <source>
        <dbReference type="PROSITE" id="PS50234"/>
    </source>
</evidence>
<gene>
    <name evidence="4" type="ORF">NKR19_g2903</name>
</gene>
<dbReference type="EMBL" id="JANBVN010000031">
    <property type="protein sequence ID" value="KAJ9160800.1"/>
    <property type="molecule type" value="Genomic_DNA"/>
</dbReference>
<evidence type="ECO:0000313" key="4">
    <source>
        <dbReference type="EMBL" id="KAJ9160800.1"/>
    </source>
</evidence>
<feature type="region of interest" description="Disordered" evidence="1">
    <location>
        <begin position="752"/>
        <end position="774"/>
    </location>
</feature>
<feature type="region of interest" description="Disordered" evidence="1">
    <location>
        <begin position="810"/>
        <end position="833"/>
    </location>
</feature>
<organism evidence="4 5">
    <name type="scientific">Coniochaeta hoffmannii</name>
    <dbReference type="NCBI Taxonomy" id="91930"/>
    <lineage>
        <taxon>Eukaryota</taxon>
        <taxon>Fungi</taxon>
        <taxon>Dikarya</taxon>
        <taxon>Ascomycota</taxon>
        <taxon>Pezizomycotina</taxon>
        <taxon>Sordariomycetes</taxon>
        <taxon>Sordariomycetidae</taxon>
        <taxon>Coniochaetales</taxon>
        <taxon>Coniochaetaceae</taxon>
        <taxon>Coniochaeta</taxon>
    </lineage>
</organism>
<dbReference type="InterPro" id="IPR013694">
    <property type="entry name" value="VIT"/>
</dbReference>
<dbReference type="Gene3D" id="3.40.50.410">
    <property type="entry name" value="von Willebrand factor, type A domain"/>
    <property type="match status" value="1"/>
</dbReference>
<reference evidence="4" key="1">
    <citation type="submission" date="2022-07" db="EMBL/GenBank/DDBJ databases">
        <title>Fungi with potential for degradation of polypropylene.</title>
        <authorList>
            <person name="Gostincar C."/>
        </authorList>
    </citation>
    <scope>NUCLEOTIDE SEQUENCE</scope>
    <source>
        <strain evidence="4">EXF-13287</strain>
    </source>
</reference>
<dbReference type="Pfam" id="PF13768">
    <property type="entry name" value="VWA_3"/>
    <property type="match status" value="1"/>
</dbReference>
<proteinExistence type="predicted"/>
<feature type="compositionally biased region" description="Low complexity" evidence="1">
    <location>
        <begin position="657"/>
        <end position="666"/>
    </location>
</feature>
<dbReference type="AlphaFoldDB" id="A0AA38RX20"/>
<feature type="domain" description="VWFA" evidence="2">
    <location>
        <begin position="287"/>
        <end position="474"/>
    </location>
</feature>